<dbReference type="SUPFAM" id="SSF55729">
    <property type="entry name" value="Acyl-CoA N-acyltransferases (Nat)"/>
    <property type="match status" value="1"/>
</dbReference>
<dbReference type="CDD" id="cd04301">
    <property type="entry name" value="NAT_SF"/>
    <property type="match status" value="1"/>
</dbReference>
<accession>A0A291HNY6</accession>
<dbReference type="InterPro" id="IPR016181">
    <property type="entry name" value="Acyl_CoA_acyltransferase"/>
</dbReference>
<dbReference type="Proteomes" id="UP000217763">
    <property type="component" value="Chromosome"/>
</dbReference>
<dbReference type="PANTHER" id="PTHR43617">
    <property type="entry name" value="L-AMINO ACID N-ACETYLTRANSFERASE"/>
    <property type="match status" value="1"/>
</dbReference>
<organism evidence="2 3">
    <name type="scientific">Zobellella denitrificans</name>
    <dbReference type="NCBI Taxonomy" id="347534"/>
    <lineage>
        <taxon>Bacteria</taxon>
        <taxon>Pseudomonadati</taxon>
        <taxon>Pseudomonadota</taxon>
        <taxon>Gammaproteobacteria</taxon>
        <taxon>Aeromonadales</taxon>
        <taxon>Aeromonadaceae</taxon>
        <taxon>Zobellella</taxon>
    </lineage>
</organism>
<keyword evidence="3" id="KW-1185">Reference proteome</keyword>
<dbReference type="KEGG" id="zdf:AN401_08270"/>
<dbReference type="AlphaFoldDB" id="A0A291HNY6"/>
<dbReference type="InterPro" id="IPR050276">
    <property type="entry name" value="MshD_Acetyltransferase"/>
</dbReference>
<sequence length="164" mass="18592">MTITIRHCELSDNSDLFEIYRHTAVTENSSQLPYLSREQVAGLFHQAGHYTLVAEQEGRVVGHLTLFLRQKPRERHGAMLAIAVHPDSQGRGVGRRLMQAAIEQADHWLNLVRLELEVQADNAPAQALYRSLGFEQEGLKRLATFKAGRYHDLVLMARIRPDLA</sequence>
<dbReference type="InterPro" id="IPR000182">
    <property type="entry name" value="GNAT_dom"/>
</dbReference>
<dbReference type="GO" id="GO:0016747">
    <property type="term" value="F:acyltransferase activity, transferring groups other than amino-acyl groups"/>
    <property type="evidence" value="ECO:0007669"/>
    <property type="project" value="InterPro"/>
</dbReference>
<dbReference type="PROSITE" id="PS51186">
    <property type="entry name" value="GNAT"/>
    <property type="match status" value="1"/>
</dbReference>
<keyword evidence="2" id="KW-0808">Transferase</keyword>
<dbReference type="Gene3D" id="3.40.630.30">
    <property type="match status" value="1"/>
</dbReference>
<reference evidence="3" key="1">
    <citation type="submission" date="2015-09" db="EMBL/GenBank/DDBJ databases">
        <authorList>
            <person name="Shao Z."/>
            <person name="Wang L."/>
        </authorList>
    </citation>
    <scope>NUCLEOTIDE SEQUENCE [LARGE SCALE GENOMIC DNA]</scope>
    <source>
        <strain evidence="3">F13-1</strain>
    </source>
</reference>
<evidence type="ECO:0000313" key="2">
    <source>
        <dbReference type="EMBL" id="ATG73854.1"/>
    </source>
</evidence>
<feature type="domain" description="N-acetyltransferase" evidence="1">
    <location>
        <begin position="3"/>
        <end position="161"/>
    </location>
</feature>
<dbReference type="Pfam" id="PF00583">
    <property type="entry name" value="Acetyltransf_1"/>
    <property type="match status" value="1"/>
</dbReference>
<dbReference type="RefSeq" id="WP_096779064.1">
    <property type="nucleotide sequence ID" value="NZ_CP012621.1"/>
</dbReference>
<dbReference type="EMBL" id="CP012621">
    <property type="protein sequence ID" value="ATG73854.1"/>
    <property type="molecule type" value="Genomic_DNA"/>
</dbReference>
<dbReference type="PANTHER" id="PTHR43617:SF22">
    <property type="entry name" value="L-AMINO ACID N-ACETYLTRANSFERASE AAAT"/>
    <property type="match status" value="1"/>
</dbReference>
<evidence type="ECO:0000259" key="1">
    <source>
        <dbReference type="PROSITE" id="PS51186"/>
    </source>
</evidence>
<proteinExistence type="predicted"/>
<evidence type="ECO:0000313" key="3">
    <source>
        <dbReference type="Proteomes" id="UP000217763"/>
    </source>
</evidence>
<protein>
    <submittedName>
        <fullName evidence="2">Acetyltransferase</fullName>
    </submittedName>
</protein>
<gene>
    <name evidence="2" type="ORF">AN401_08270</name>
</gene>
<name>A0A291HNY6_9GAMM</name>